<accession>A0A1G9ZPU9</accession>
<feature type="compositionally biased region" description="Polar residues" evidence="1">
    <location>
        <begin position="437"/>
        <end position="450"/>
    </location>
</feature>
<dbReference type="STRING" id="1196353.SAMN05444921_12211"/>
<dbReference type="AlphaFoldDB" id="A0A1G9ZPU9"/>
<reference evidence="3" key="1">
    <citation type="submission" date="2016-10" db="EMBL/GenBank/DDBJ databases">
        <authorList>
            <person name="Varghese N."/>
            <person name="Submissions S."/>
        </authorList>
    </citation>
    <scope>NUCLEOTIDE SEQUENCE [LARGE SCALE GENOMIC DNA]</scope>
    <source>
        <strain evidence="3">CGMCC 4.7042</strain>
    </source>
</reference>
<dbReference type="OrthoDB" id="4115736at2"/>
<protein>
    <submittedName>
        <fullName evidence="2">Uncharacterized protein</fullName>
    </submittedName>
</protein>
<dbReference type="RefSeq" id="WP_093659625.1">
    <property type="nucleotide sequence ID" value="NZ_FNHI01000022.1"/>
</dbReference>
<keyword evidence="3" id="KW-1185">Reference proteome</keyword>
<evidence type="ECO:0000313" key="3">
    <source>
        <dbReference type="Proteomes" id="UP000199063"/>
    </source>
</evidence>
<dbReference type="GeneID" id="40832782"/>
<dbReference type="EMBL" id="FNHI01000022">
    <property type="protein sequence ID" value="SDN22616.1"/>
    <property type="molecule type" value="Genomic_DNA"/>
</dbReference>
<dbReference type="Proteomes" id="UP000199063">
    <property type="component" value="Unassembled WGS sequence"/>
</dbReference>
<sequence length="450" mass="48579">MNAGNTSPTAATGYAPVGYPARREHEIRHVLGDFHTELDEWSAAVLTEGPLLKHRSQVTGAIGVLRAALERVERMSAPDRSQRAPEIMLDLHHLWDFFRGKLLIRHLPRYKSLLDVSDELAWSLYEPALRAAGAKAGQFPKEPPLTFLSRRPIPFAMARGADFEPLLSHGRQRTFHGRSAAQHLPFPLIGIPWSSGRHLPALLAVAHETGHHIEDDFGLAPTLKSRLTERAGLTPQRLAHWERWLGETFADVCATTACGAAYLWTLTDALGPAGPDGEEGSGDYPPARLRALVCRAAMPPGTAGLLPPLPGEADASDDEAEAVVAALTGEGLAELDGRTPQDLFGLRRPEGLTLTVDRLLNTLPSSRGDVPGILAAATLAFMTAPDSYTERGIGERALNEVLALVAQTARADTDRDLRAQRDAASGNALFDALSGPRRSNQGGQARRQQA</sequence>
<gene>
    <name evidence="2" type="ORF">SAMN05444921_12211</name>
</gene>
<proteinExistence type="predicted"/>
<evidence type="ECO:0000313" key="2">
    <source>
        <dbReference type="EMBL" id="SDN22616.1"/>
    </source>
</evidence>
<organism evidence="2 3">
    <name type="scientific">Streptomyces wuyuanensis</name>
    <dbReference type="NCBI Taxonomy" id="1196353"/>
    <lineage>
        <taxon>Bacteria</taxon>
        <taxon>Bacillati</taxon>
        <taxon>Actinomycetota</taxon>
        <taxon>Actinomycetes</taxon>
        <taxon>Kitasatosporales</taxon>
        <taxon>Streptomycetaceae</taxon>
        <taxon>Streptomyces</taxon>
    </lineage>
</organism>
<name>A0A1G9ZPU9_9ACTN</name>
<evidence type="ECO:0000256" key="1">
    <source>
        <dbReference type="SAM" id="MobiDB-lite"/>
    </source>
</evidence>
<feature type="region of interest" description="Disordered" evidence="1">
    <location>
        <begin position="428"/>
        <end position="450"/>
    </location>
</feature>